<proteinExistence type="predicted"/>
<dbReference type="InterPro" id="IPR029058">
    <property type="entry name" value="AB_hydrolase_fold"/>
</dbReference>
<comment type="caution">
    <text evidence="3">The sequence shown here is derived from an EMBL/GenBank/DDBJ whole genome shotgun (WGS) entry which is preliminary data.</text>
</comment>
<dbReference type="PANTHER" id="PTHR48081:SF8">
    <property type="entry name" value="ALPHA_BETA HYDROLASE FOLD-3 DOMAIN-CONTAINING PROTEIN-RELATED"/>
    <property type="match status" value="1"/>
</dbReference>
<dbReference type="PANTHER" id="PTHR48081">
    <property type="entry name" value="AB HYDROLASE SUPERFAMILY PROTEIN C4A8.06C"/>
    <property type="match status" value="1"/>
</dbReference>
<dbReference type="EMBL" id="MAVT02000008">
    <property type="protein sequence ID" value="POS81393.1"/>
    <property type="molecule type" value="Genomic_DNA"/>
</dbReference>
<dbReference type="InterPro" id="IPR050300">
    <property type="entry name" value="GDXG_lipolytic_enzyme"/>
</dbReference>
<dbReference type="InterPro" id="IPR013094">
    <property type="entry name" value="AB_hydrolase_3"/>
</dbReference>
<dbReference type="InParanoid" id="A0A2P5IFX1"/>
<accession>A0A2P5IFX1</accession>
<keyword evidence="1" id="KW-0378">Hydrolase</keyword>
<sequence>MSEPIVPFDPELGILFKSAPPELQKSLTLETLPPLVAAYSKAPPVEDFIGSRPLTYQDFKIPGHNGDEIEVTVFHRKDHVVSDKPTQPGFIHYHGGGMMMGHRLLAAEFLLPWVEQYDGVLACVEYRLAPAHPSPTPVEDAYASLVWFTKQGLKLGFDAERIMLEGHSAGAGITAGVSLLARDRGLTPKVKWQLLGAPMLDDRNKTVSSRQFTGEICVWNAVSNQVGWSSLLGHADDPDFRRARDDINIYSAPARHPDLSGLPITYLEVGSAEVFRDEVVEFASRIWAAGGSADLHVWHGGFHSFESWATSRLSQEAMAGRNSWARRQLEWDPVKGAYEKPL</sequence>
<dbReference type="SUPFAM" id="SSF53474">
    <property type="entry name" value="alpha/beta-Hydrolases"/>
    <property type="match status" value="1"/>
</dbReference>
<dbReference type="Pfam" id="PF07859">
    <property type="entry name" value="Abhydrolase_3"/>
    <property type="match status" value="1"/>
</dbReference>
<reference evidence="3" key="1">
    <citation type="submission" date="2017-09" db="EMBL/GenBank/DDBJ databases">
        <title>Polyketide synthases of a Diaporthe helianthi virulent isolate.</title>
        <authorList>
            <person name="Baroncelli R."/>
        </authorList>
    </citation>
    <scope>NUCLEOTIDE SEQUENCE [LARGE SCALE GENOMIC DNA]</scope>
    <source>
        <strain evidence="3">7/96</strain>
    </source>
</reference>
<evidence type="ECO:0000313" key="4">
    <source>
        <dbReference type="Proteomes" id="UP000094444"/>
    </source>
</evidence>
<name>A0A2P5IFX1_DIAHE</name>
<gene>
    <name evidence="3" type="ORF">DHEL01_v200227</name>
</gene>
<protein>
    <recommendedName>
        <fullName evidence="2">Alpha/beta hydrolase fold-3 domain-containing protein</fullName>
    </recommendedName>
</protein>
<feature type="domain" description="Alpha/beta hydrolase fold-3" evidence="2">
    <location>
        <begin position="91"/>
        <end position="306"/>
    </location>
</feature>
<dbReference type="Proteomes" id="UP000094444">
    <property type="component" value="Unassembled WGS sequence"/>
</dbReference>
<dbReference type="AlphaFoldDB" id="A0A2P5IFX1"/>
<dbReference type="STRING" id="158607.A0A2P5IFX1"/>
<dbReference type="GO" id="GO:0016787">
    <property type="term" value="F:hydrolase activity"/>
    <property type="evidence" value="ECO:0007669"/>
    <property type="project" value="UniProtKB-KW"/>
</dbReference>
<evidence type="ECO:0000313" key="3">
    <source>
        <dbReference type="EMBL" id="POS81393.1"/>
    </source>
</evidence>
<dbReference type="OrthoDB" id="408631at2759"/>
<organism evidence="3 4">
    <name type="scientific">Diaporthe helianthi</name>
    <dbReference type="NCBI Taxonomy" id="158607"/>
    <lineage>
        <taxon>Eukaryota</taxon>
        <taxon>Fungi</taxon>
        <taxon>Dikarya</taxon>
        <taxon>Ascomycota</taxon>
        <taxon>Pezizomycotina</taxon>
        <taxon>Sordariomycetes</taxon>
        <taxon>Sordariomycetidae</taxon>
        <taxon>Diaporthales</taxon>
        <taxon>Diaporthaceae</taxon>
        <taxon>Diaporthe</taxon>
    </lineage>
</organism>
<keyword evidence="4" id="KW-1185">Reference proteome</keyword>
<dbReference type="Gene3D" id="3.40.50.1820">
    <property type="entry name" value="alpha/beta hydrolase"/>
    <property type="match status" value="1"/>
</dbReference>
<evidence type="ECO:0000256" key="1">
    <source>
        <dbReference type="ARBA" id="ARBA00022801"/>
    </source>
</evidence>
<evidence type="ECO:0000259" key="2">
    <source>
        <dbReference type="Pfam" id="PF07859"/>
    </source>
</evidence>